<feature type="binding site" evidence="5 7">
    <location>
        <position position="587"/>
    </location>
    <ligand>
        <name>substrate</name>
    </ligand>
</feature>
<dbReference type="PANTHER" id="PTHR30511">
    <property type="entry name" value="ALANINE RACEMASE"/>
    <property type="match status" value="1"/>
</dbReference>
<gene>
    <name evidence="9" type="ORF">Rain11_1368</name>
</gene>
<evidence type="ECO:0000256" key="2">
    <source>
        <dbReference type="ARBA" id="ARBA00001933"/>
    </source>
</evidence>
<dbReference type="Gene3D" id="2.40.37.10">
    <property type="entry name" value="Lyase, Ornithine Decarboxylase, Chain A, domain 1"/>
    <property type="match status" value="1"/>
</dbReference>
<dbReference type="Pfam" id="PF00842">
    <property type="entry name" value="Ala_racemase_C"/>
    <property type="match status" value="1"/>
</dbReference>
<dbReference type="InterPro" id="IPR029066">
    <property type="entry name" value="PLP-binding_barrel"/>
</dbReference>
<dbReference type="Pfam" id="PF01168">
    <property type="entry name" value="Ala_racemase_N"/>
    <property type="match status" value="1"/>
</dbReference>
<dbReference type="NCBIfam" id="NF008897">
    <property type="entry name" value="PRK11930.1"/>
    <property type="match status" value="1"/>
</dbReference>
<dbReference type="GO" id="GO:0005524">
    <property type="term" value="F:ATP binding"/>
    <property type="evidence" value="ECO:0007669"/>
    <property type="project" value="InterPro"/>
</dbReference>
<dbReference type="GO" id="GO:0030170">
    <property type="term" value="F:pyridoxal phosphate binding"/>
    <property type="evidence" value="ECO:0007669"/>
    <property type="project" value="UniProtKB-UniRule"/>
</dbReference>
<evidence type="ECO:0000256" key="3">
    <source>
        <dbReference type="ARBA" id="ARBA00022898"/>
    </source>
</evidence>
<dbReference type="InterPro" id="IPR013221">
    <property type="entry name" value="Mur_ligase_cen"/>
</dbReference>
<dbReference type="InterPro" id="IPR036615">
    <property type="entry name" value="Mur_ligase_C_dom_sf"/>
</dbReference>
<feature type="modified residue" description="N6-(pyridoxal phosphate)lysine" evidence="5 6">
    <location>
        <position position="490"/>
    </location>
</feature>
<dbReference type="EMBL" id="NKXO01000019">
    <property type="protein sequence ID" value="PKQ69323.1"/>
    <property type="molecule type" value="Genomic_DNA"/>
</dbReference>
<comment type="caution">
    <text evidence="9">The sequence shown here is derived from an EMBL/GenBank/DDBJ whole genome shotgun (WGS) entry which is preliminary data.</text>
</comment>
<evidence type="ECO:0000256" key="7">
    <source>
        <dbReference type="PIRSR" id="PIRSR600821-52"/>
    </source>
</evidence>
<evidence type="ECO:0000313" key="10">
    <source>
        <dbReference type="Proteomes" id="UP000233387"/>
    </source>
</evidence>
<dbReference type="PANTHER" id="PTHR30511:SF0">
    <property type="entry name" value="ALANINE RACEMASE, CATABOLIC-RELATED"/>
    <property type="match status" value="1"/>
</dbReference>
<feature type="binding site" evidence="5 7">
    <location>
        <position position="764"/>
    </location>
    <ligand>
        <name>substrate</name>
    </ligand>
</feature>
<dbReference type="SUPFAM" id="SSF50621">
    <property type="entry name" value="Alanine racemase C-terminal domain-like"/>
    <property type="match status" value="1"/>
</dbReference>
<evidence type="ECO:0000259" key="8">
    <source>
        <dbReference type="SMART" id="SM01005"/>
    </source>
</evidence>
<feature type="active site" description="Proton acceptor; specific for D-alanine" evidence="5">
    <location>
        <position position="490"/>
    </location>
</feature>
<feature type="domain" description="Alanine racemase C-terminal" evidence="8">
    <location>
        <begin position="694"/>
        <end position="819"/>
    </location>
</feature>
<dbReference type="InterPro" id="IPR009006">
    <property type="entry name" value="Ala_racemase/Decarboxylase_C"/>
</dbReference>
<dbReference type="FunFam" id="3.20.20.10:FF:000002">
    <property type="entry name" value="Alanine racemase"/>
    <property type="match status" value="1"/>
</dbReference>
<dbReference type="InterPro" id="IPR001608">
    <property type="entry name" value="Ala_racemase_N"/>
</dbReference>
<dbReference type="SMART" id="SM01005">
    <property type="entry name" value="Ala_racemase_C"/>
    <property type="match status" value="1"/>
</dbReference>
<protein>
    <recommendedName>
        <fullName evidence="5">Alanine racemase</fullName>
        <ecNumber evidence="5">5.1.1.1</ecNumber>
    </recommendedName>
</protein>
<dbReference type="Gene3D" id="3.90.190.20">
    <property type="entry name" value="Mur ligase, C-terminal domain"/>
    <property type="match status" value="1"/>
</dbReference>
<keyword evidence="10" id="KW-1185">Reference proteome</keyword>
<comment type="pathway">
    <text evidence="5">Amino-acid biosynthesis; D-alanine biosynthesis; D-alanine from L-alanine: step 1/1.</text>
</comment>
<dbReference type="OrthoDB" id="9801978at2"/>
<dbReference type="Gene3D" id="3.40.1190.10">
    <property type="entry name" value="Mur-like, catalytic domain"/>
    <property type="match status" value="1"/>
</dbReference>
<dbReference type="EC" id="5.1.1.1" evidence="5"/>
<dbReference type="Gene3D" id="3.40.1390.10">
    <property type="entry name" value="MurE/MurF, N-terminal domain"/>
    <property type="match status" value="1"/>
</dbReference>
<keyword evidence="4 5" id="KW-0413">Isomerase</keyword>
<organism evidence="9 10">
    <name type="scientific">Raineya orbicola</name>
    <dbReference type="NCBI Taxonomy" id="2016530"/>
    <lineage>
        <taxon>Bacteria</taxon>
        <taxon>Pseudomonadati</taxon>
        <taxon>Bacteroidota</taxon>
        <taxon>Cytophagia</taxon>
        <taxon>Cytophagales</taxon>
        <taxon>Raineyaceae</taxon>
        <taxon>Raineya</taxon>
    </lineage>
</organism>
<dbReference type="NCBIfam" id="TIGR00492">
    <property type="entry name" value="alr"/>
    <property type="match status" value="1"/>
</dbReference>
<dbReference type="GO" id="GO:0005829">
    <property type="term" value="C:cytosol"/>
    <property type="evidence" value="ECO:0007669"/>
    <property type="project" value="TreeGrafter"/>
</dbReference>
<evidence type="ECO:0000256" key="6">
    <source>
        <dbReference type="PIRSR" id="PIRSR600821-50"/>
    </source>
</evidence>
<name>A0A2N3IGF9_9BACT</name>
<comment type="function">
    <text evidence="5">Catalyzes the interconversion of L-alanine and D-alanine. May also act on other amino acids.</text>
</comment>
<dbReference type="CDD" id="cd00430">
    <property type="entry name" value="PLPDE_III_AR"/>
    <property type="match status" value="1"/>
</dbReference>
<dbReference type="AlphaFoldDB" id="A0A2N3IGF9"/>
<keyword evidence="3 5" id="KW-0663">Pyridoxal phosphate</keyword>
<dbReference type="UniPathway" id="UPA00042">
    <property type="reaction ID" value="UER00497"/>
</dbReference>
<dbReference type="SUPFAM" id="SSF51419">
    <property type="entry name" value="PLP-binding barrel"/>
    <property type="match status" value="1"/>
</dbReference>
<dbReference type="SUPFAM" id="SSF63418">
    <property type="entry name" value="MurE/MurF N-terminal domain"/>
    <property type="match status" value="1"/>
</dbReference>
<comment type="cofactor">
    <cofactor evidence="2 5 6">
        <name>pyridoxal 5'-phosphate</name>
        <dbReference type="ChEBI" id="CHEBI:597326"/>
    </cofactor>
</comment>
<proteinExistence type="inferred from homology"/>
<dbReference type="RefSeq" id="WP_101358635.1">
    <property type="nucleotide sequence ID" value="NZ_NKXO01000019.1"/>
</dbReference>
<evidence type="ECO:0000256" key="1">
    <source>
        <dbReference type="ARBA" id="ARBA00000316"/>
    </source>
</evidence>
<dbReference type="Gene3D" id="3.20.20.10">
    <property type="entry name" value="Alanine racemase"/>
    <property type="match status" value="1"/>
</dbReference>
<comment type="catalytic activity">
    <reaction evidence="1 5">
        <text>L-alanine = D-alanine</text>
        <dbReference type="Rhea" id="RHEA:20249"/>
        <dbReference type="ChEBI" id="CHEBI:57416"/>
        <dbReference type="ChEBI" id="CHEBI:57972"/>
        <dbReference type="EC" id="5.1.1.1"/>
    </reaction>
</comment>
<comment type="similarity">
    <text evidence="5">Belongs to the alanine racemase family.</text>
</comment>
<dbReference type="SUPFAM" id="SSF53244">
    <property type="entry name" value="MurD-like peptide ligases, peptide-binding domain"/>
    <property type="match status" value="1"/>
</dbReference>
<evidence type="ECO:0000313" key="9">
    <source>
        <dbReference type="EMBL" id="PKQ69323.1"/>
    </source>
</evidence>
<reference evidence="9 10" key="1">
    <citation type="submission" date="2017-06" db="EMBL/GenBank/DDBJ databases">
        <title>Raineya orbicola gen. nov., sp. nov. a slightly thermophilic bacterium of the phylum Bacteroidetes and the description of Raineyaceae fam. nov.</title>
        <authorList>
            <person name="Albuquerque L."/>
            <person name="Polonia A.R.M."/>
            <person name="Barroso C."/>
            <person name="Froufe H.J.C."/>
            <person name="Lage O."/>
            <person name="Lobo-Da-Cunha A."/>
            <person name="Egas C."/>
            <person name="Da Costa M.S."/>
        </authorList>
    </citation>
    <scope>NUCLEOTIDE SEQUENCE [LARGE SCALE GENOMIC DNA]</scope>
    <source>
        <strain evidence="9 10">SPSPC-11</strain>
    </source>
</reference>
<dbReference type="PRINTS" id="PR00992">
    <property type="entry name" value="ALARACEMASE"/>
</dbReference>
<accession>A0A2N3IGF9</accession>
<evidence type="ECO:0000256" key="5">
    <source>
        <dbReference type="HAMAP-Rule" id="MF_01201"/>
    </source>
</evidence>
<dbReference type="InterPro" id="IPR036565">
    <property type="entry name" value="Mur-like_cat_sf"/>
</dbReference>
<feature type="active site" description="Proton acceptor; specific for L-alanine" evidence="5">
    <location>
        <position position="715"/>
    </location>
</feature>
<evidence type="ECO:0000256" key="4">
    <source>
        <dbReference type="ARBA" id="ARBA00023235"/>
    </source>
</evidence>
<dbReference type="GO" id="GO:0030632">
    <property type="term" value="P:D-alanine biosynthetic process"/>
    <property type="evidence" value="ECO:0007669"/>
    <property type="project" value="UniProtKB-UniRule"/>
</dbReference>
<sequence length="821" mass="93302">MLFTELQSILQSPIWQTAPLLPIEHIAVDSRKLFVPENTLFVAIKGKNHDGHHFLAEAYEKGVRNFVIENEKVALPFRERGINYVVVKNSIRAFQKIVAWHRSKFTYPVMAITGSNGKTIVKEWLTQLLAEEFNIVRSPKSFNSQIGVPLSVWQMRAEHTLGIFEAGISQVGEMEYLQRVIQPTIGVMTNLGSAHDEGFKNREEKLEEKLKLFENCSVVFLPANLVENYPKVVEKFPKKNPQAQVFFWNYELSVSKNAVSFVKKGFQLTCKLNSTLLPFQDEAYLQNMALCAILMHFQFKIPTQEINKRLALLKPVSMRLELKQGIQQTYLIDDSYNNDLAGLQIALDFLANQDQKPAKVVILSDILESDLSGKKLYQQVARLISAKKIGFFIGIGEKIFEHQEAFRDIPLTAFYKDTEDFLSKGFFQQLRNCVILIKGARKYAFEKIVQKLEYKAHRTVLEINLDALVNNLNFYRSRLKPETKIMVMVKAFAYGNGSVEIANLLQFHRVNYLAVAYADEGVELRKNGIHLPIMVMNPSEESFSLLAEYHLEPAVYSFEILQKLADFCESEHLSLKIHLEFDTGMRRLGFEPQDVGVLLGILQKVPFLKVASLMSHLAAADEEQHDDFSLKQIQTFQKITQNLEKKLPYKFLKHILNSPGIVRFPEYQMDMVRLGIGLYGVEAGGKFQGNLQPISRLKTVISQIKTISKNDTVGYGRKGKVNQKSRIGIIAIGYADGLSRAFSNGVGKVRVRGKLVPILGNVCMDMAMIDLSQVPDAQVGDEVIIFDETHTIQDLAKAIRTIPYEILTSVSERVKRVFYSE</sequence>
<dbReference type="GO" id="GO:0008784">
    <property type="term" value="F:alanine racemase activity"/>
    <property type="evidence" value="ECO:0007669"/>
    <property type="project" value="UniProtKB-UniRule"/>
</dbReference>
<dbReference type="InterPro" id="IPR011079">
    <property type="entry name" value="Ala_racemase_C"/>
</dbReference>
<dbReference type="GO" id="GO:0016881">
    <property type="term" value="F:acid-amino acid ligase activity"/>
    <property type="evidence" value="ECO:0007669"/>
    <property type="project" value="InterPro"/>
</dbReference>
<dbReference type="SUPFAM" id="SSF53623">
    <property type="entry name" value="MurD-like peptide ligases, catalytic domain"/>
    <property type="match status" value="1"/>
</dbReference>
<dbReference type="InterPro" id="IPR000821">
    <property type="entry name" value="Ala_racemase"/>
</dbReference>
<dbReference type="Pfam" id="PF08245">
    <property type="entry name" value="Mur_ligase_M"/>
    <property type="match status" value="1"/>
</dbReference>
<dbReference type="Proteomes" id="UP000233387">
    <property type="component" value="Unassembled WGS sequence"/>
</dbReference>
<dbReference type="InterPro" id="IPR035911">
    <property type="entry name" value="MurE/MurF_N"/>
</dbReference>
<dbReference type="HAMAP" id="MF_01201">
    <property type="entry name" value="Ala_racemase"/>
    <property type="match status" value="1"/>
</dbReference>